<reference evidence="3 4" key="1">
    <citation type="journal article" date="2015" name="Genome Announc.">
        <title>Expanding the biotechnology potential of lactobacilli through comparative genomics of 213 strains and associated genera.</title>
        <authorList>
            <person name="Sun Z."/>
            <person name="Harris H.M."/>
            <person name="McCann A."/>
            <person name="Guo C."/>
            <person name="Argimon S."/>
            <person name="Zhang W."/>
            <person name="Yang X."/>
            <person name="Jeffery I.B."/>
            <person name="Cooney J.C."/>
            <person name="Kagawa T.F."/>
            <person name="Liu W."/>
            <person name="Song Y."/>
            <person name="Salvetti E."/>
            <person name="Wrobel A."/>
            <person name="Rasinkangas P."/>
            <person name="Parkhill J."/>
            <person name="Rea M.C."/>
            <person name="O'Sullivan O."/>
            <person name="Ritari J."/>
            <person name="Douillard F.P."/>
            <person name="Paul Ross R."/>
            <person name="Yang R."/>
            <person name="Briner A.E."/>
            <person name="Felis G.E."/>
            <person name="de Vos W.M."/>
            <person name="Barrangou R."/>
            <person name="Klaenhammer T.R."/>
            <person name="Caufield P.W."/>
            <person name="Cui Y."/>
            <person name="Zhang H."/>
            <person name="O'Toole P.W."/>
        </authorList>
    </citation>
    <scope>NUCLEOTIDE SEQUENCE [LARGE SCALE GENOMIC DNA]</scope>
    <source>
        <strain evidence="3 4">DSM 19117</strain>
    </source>
</reference>
<dbReference type="InterPro" id="IPR029000">
    <property type="entry name" value="Cyclophilin-like_dom_sf"/>
</dbReference>
<organism evidence="3 4">
    <name type="scientific">Levilactobacillus namurensis DSM 19117</name>
    <dbReference type="NCBI Taxonomy" id="1423773"/>
    <lineage>
        <taxon>Bacteria</taxon>
        <taxon>Bacillati</taxon>
        <taxon>Bacillota</taxon>
        <taxon>Bacilli</taxon>
        <taxon>Lactobacillales</taxon>
        <taxon>Lactobacillaceae</taxon>
        <taxon>Levilactobacillus</taxon>
    </lineage>
</organism>
<comment type="caution">
    <text evidence="3">The sequence shown here is derived from an EMBL/GenBank/DDBJ whole genome shotgun (WGS) entry which is preliminary data.</text>
</comment>
<proteinExistence type="predicted"/>
<sequence length="172" mass="19166">MIFVKWMKLMVVLGICGIGLSGCRTQKTEPTTKTPTTQQSTSHKQRQAAAQGQRIVVMVNGQRLPAQLNRSSAARALTKRLPLTVKFRDYAGLPEKVADLDRGLPTKGMPSGHAGTKGAIGYWSPEQRLVFYWGTESYYEGIHIIGQFDQQRAQKAVRHMGNQVTVRLQKVK</sequence>
<evidence type="ECO:0000259" key="2">
    <source>
        <dbReference type="Pfam" id="PF18050"/>
    </source>
</evidence>
<gene>
    <name evidence="3" type="ORF">FD30_GL001391</name>
</gene>
<dbReference type="InterPro" id="IPR041183">
    <property type="entry name" value="Cyclophilin-like"/>
</dbReference>
<dbReference type="Pfam" id="PF18050">
    <property type="entry name" value="Cyclophil_like2"/>
    <property type="match status" value="1"/>
</dbReference>
<dbReference type="AlphaFoldDB" id="A0A0R1JZ12"/>
<accession>A0A0R1JZ12</accession>
<evidence type="ECO:0000313" key="3">
    <source>
        <dbReference type="EMBL" id="KRK76454.1"/>
    </source>
</evidence>
<feature type="region of interest" description="Disordered" evidence="1">
    <location>
        <begin position="24"/>
        <end position="47"/>
    </location>
</feature>
<protein>
    <recommendedName>
        <fullName evidence="2">Cyclophilin-like domain-containing protein</fullName>
    </recommendedName>
</protein>
<feature type="domain" description="Cyclophilin-like" evidence="2">
    <location>
        <begin position="58"/>
        <end position="168"/>
    </location>
</feature>
<dbReference type="SUPFAM" id="SSF50891">
    <property type="entry name" value="Cyclophilin-like"/>
    <property type="match status" value="1"/>
</dbReference>
<evidence type="ECO:0000256" key="1">
    <source>
        <dbReference type="SAM" id="MobiDB-lite"/>
    </source>
</evidence>
<dbReference type="Gene3D" id="2.40.100.20">
    <property type="match status" value="1"/>
</dbReference>
<keyword evidence="4" id="KW-1185">Reference proteome</keyword>
<dbReference type="EMBL" id="AZDT01000019">
    <property type="protein sequence ID" value="KRK76454.1"/>
    <property type="molecule type" value="Genomic_DNA"/>
</dbReference>
<name>A0A0R1JZ12_9LACO</name>
<dbReference type="Proteomes" id="UP000051162">
    <property type="component" value="Unassembled WGS sequence"/>
</dbReference>
<feature type="compositionally biased region" description="Low complexity" evidence="1">
    <location>
        <begin position="28"/>
        <end position="42"/>
    </location>
</feature>
<dbReference type="STRING" id="1423773.FD30_GL001391"/>
<dbReference type="PATRIC" id="fig|1423773.3.peg.1426"/>
<evidence type="ECO:0000313" key="4">
    <source>
        <dbReference type="Proteomes" id="UP000051162"/>
    </source>
</evidence>
<dbReference type="PROSITE" id="PS51257">
    <property type="entry name" value="PROKAR_LIPOPROTEIN"/>
    <property type="match status" value="1"/>
</dbReference>